<dbReference type="SUPFAM" id="SSF111369">
    <property type="entry name" value="HlyD-like secretion proteins"/>
    <property type="match status" value="1"/>
</dbReference>
<feature type="domain" description="CzcB-like barrel-sandwich hybrid" evidence="4">
    <location>
        <begin position="100"/>
        <end position="243"/>
    </location>
</feature>
<reference evidence="6 7" key="1">
    <citation type="submission" date="2023-03" db="EMBL/GenBank/DDBJ databases">
        <title>Draft assemblies of triclosan tolerant bacteria isolated from returned activated sludge.</title>
        <authorList>
            <person name="Van Hamelsveld S."/>
        </authorList>
    </citation>
    <scope>NUCLEOTIDE SEQUENCE [LARGE SCALE GENOMIC DNA]</scope>
    <source>
        <strain evidence="6 7">GW210010_S58</strain>
    </source>
</reference>
<dbReference type="InterPro" id="IPR058647">
    <property type="entry name" value="BSH_CzcB-like"/>
</dbReference>
<dbReference type="Gene3D" id="1.10.287.470">
    <property type="entry name" value="Helix hairpin bin"/>
    <property type="match status" value="1"/>
</dbReference>
<evidence type="ECO:0000259" key="3">
    <source>
        <dbReference type="Pfam" id="PF25954"/>
    </source>
</evidence>
<comment type="caution">
    <text evidence="6">The sequence shown here is derived from an EMBL/GenBank/DDBJ whole genome shotgun (WGS) entry which is preliminary data.</text>
</comment>
<dbReference type="NCBIfam" id="TIGR01730">
    <property type="entry name" value="RND_mfp"/>
    <property type="match status" value="1"/>
</dbReference>
<dbReference type="Gene3D" id="2.40.420.20">
    <property type="match status" value="1"/>
</dbReference>
<keyword evidence="7" id="KW-1185">Reference proteome</keyword>
<dbReference type="PANTHER" id="PTHR30097">
    <property type="entry name" value="CATION EFFLUX SYSTEM PROTEIN CUSB"/>
    <property type="match status" value="1"/>
</dbReference>
<dbReference type="Gene3D" id="2.40.50.100">
    <property type="match status" value="1"/>
</dbReference>
<dbReference type="InterPro" id="IPR006143">
    <property type="entry name" value="RND_pump_MFP"/>
</dbReference>
<evidence type="ECO:0000256" key="2">
    <source>
        <dbReference type="ARBA" id="ARBA00022448"/>
    </source>
</evidence>
<dbReference type="Proteomes" id="UP001216674">
    <property type="component" value="Unassembled WGS sequence"/>
</dbReference>
<dbReference type="EMBL" id="JARJLM010000692">
    <property type="protein sequence ID" value="MDF3839622.1"/>
    <property type="molecule type" value="Genomic_DNA"/>
</dbReference>
<dbReference type="Pfam" id="PF25954">
    <property type="entry name" value="Beta-barrel_RND_2"/>
    <property type="match status" value="1"/>
</dbReference>
<dbReference type="PANTHER" id="PTHR30097:SF4">
    <property type="entry name" value="SLR6042 PROTEIN"/>
    <property type="match status" value="1"/>
</dbReference>
<feature type="domain" description="CzcB-like C-terminal circularly permuted SH3-like" evidence="5">
    <location>
        <begin position="330"/>
        <end position="385"/>
    </location>
</feature>
<dbReference type="InterPro" id="IPR058792">
    <property type="entry name" value="Beta-barrel_RND_2"/>
</dbReference>
<dbReference type="RefSeq" id="WP_035812976.1">
    <property type="nucleotide sequence ID" value="NZ_JARJLM010000692.1"/>
</dbReference>
<evidence type="ECO:0000313" key="6">
    <source>
        <dbReference type="EMBL" id="MDF3839622.1"/>
    </source>
</evidence>
<evidence type="ECO:0000313" key="7">
    <source>
        <dbReference type="Proteomes" id="UP001216674"/>
    </source>
</evidence>
<evidence type="ECO:0000256" key="1">
    <source>
        <dbReference type="ARBA" id="ARBA00009477"/>
    </source>
</evidence>
<accession>A0ABT6B597</accession>
<evidence type="ECO:0000259" key="5">
    <source>
        <dbReference type="Pfam" id="PF25975"/>
    </source>
</evidence>
<dbReference type="Gene3D" id="2.40.30.170">
    <property type="match status" value="1"/>
</dbReference>
<proteinExistence type="inferred from homology"/>
<dbReference type="InterPro" id="IPR051909">
    <property type="entry name" value="MFP_Cation_Efflux"/>
</dbReference>
<dbReference type="InterPro" id="IPR058649">
    <property type="entry name" value="CzcB_C"/>
</dbReference>
<dbReference type="Pfam" id="PF25975">
    <property type="entry name" value="CzcB_C"/>
    <property type="match status" value="1"/>
</dbReference>
<dbReference type="Pfam" id="PF25973">
    <property type="entry name" value="BSH_CzcB"/>
    <property type="match status" value="1"/>
</dbReference>
<dbReference type="PROSITE" id="PS51257">
    <property type="entry name" value="PROKAR_LIPOPROTEIN"/>
    <property type="match status" value="1"/>
</dbReference>
<organism evidence="6 7">
    <name type="scientific">Cupriavidus basilensis</name>
    <dbReference type="NCBI Taxonomy" id="68895"/>
    <lineage>
        <taxon>Bacteria</taxon>
        <taxon>Pseudomonadati</taxon>
        <taxon>Pseudomonadota</taxon>
        <taxon>Betaproteobacteria</taxon>
        <taxon>Burkholderiales</taxon>
        <taxon>Burkholderiaceae</taxon>
        <taxon>Cupriavidus</taxon>
    </lineage>
</organism>
<keyword evidence="2" id="KW-0813">Transport</keyword>
<protein>
    <submittedName>
        <fullName evidence="6">Efflux RND transporter periplasmic adaptor subunit</fullName>
    </submittedName>
</protein>
<comment type="similarity">
    <text evidence="1">Belongs to the membrane fusion protein (MFP) (TC 8.A.1) family.</text>
</comment>
<evidence type="ECO:0000259" key="4">
    <source>
        <dbReference type="Pfam" id="PF25973"/>
    </source>
</evidence>
<sequence length="390" mass="41710">MRMPPHRQPRALHGMPPRLALYAACAACIALTGCDGPSLLGAHATTAPAQTPELVREGNFITVPEASPLRAKLQVQAIVEQVLERPIEVPGSIEPDPAKLVKIVPPLAGRIEKLYAGLGDTVRKGDPLFMLDSAELSAAQGEAGKARAALLEARLNLDRQRTLYESEIVARKDYEQAQMAFAQASSDAETSAAHLAQLGAVSASPSQRKYTMRSPLAGRVIELEGAQGGFWNDTGAPVMTVADLSVVYLAANVSEKDIASIFVGQAAAIALNAYPDQPVTGKVRYIGEILDPDTRTVKVRVAVDNKEGRYRPGLFAKVTFSGEKHAALMVPPSALLQSGLHTRVLVEMAPFRYEPRIVKTGTHSDGRVEILAGLKAGDRIVVKNGVLLHD</sequence>
<gene>
    <name evidence="6" type="ORF">P3W85_42800</name>
</gene>
<feature type="domain" description="CusB-like beta-barrel" evidence="3">
    <location>
        <begin position="247"/>
        <end position="323"/>
    </location>
</feature>
<name>A0ABT6B597_9BURK</name>